<dbReference type="EMBL" id="JBBEGL010000007">
    <property type="protein sequence ID" value="MEJ2889471.1"/>
    <property type="molecule type" value="Genomic_DNA"/>
</dbReference>
<gene>
    <name evidence="1" type="ORF">WCD41_23625</name>
</gene>
<evidence type="ECO:0000313" key="2">
    <source>
        <dbReference type="Proteomes" id="UP001370100"/>
    </source>
</evidence>
<evidence type="ECO:0000313" key="1">
    <source>
        <dbReference type="EMBL" id="MEJ2889471.1"/>
    </source>
</evidence>
<protein>
    <submittedName>
        <fullName evidence="1">Uncharacterized protein</fullName>
    </submittedName>
</protein>
<name>A0ABU8NCS0_9PSEU</name>
<organism evidence="1 2">
    <name type="scientific">Actinomycetospora aeridis</name>
    <dbReference type="NCBI Taxonomy" id="3129231"/>
    <lineage>
        <taxon>Bacteria</taxon>
        <taxon>Bacillati</taxon>
        <taxon>Actinomycetota</taxon>
        <taxon>Actinomycetes</taxon>
        <taxon>Pseudonocardiales</taxon>
        <taxon>Pseudonocardiaceae</taxon>
        <taxon>Actinomycetospora</taxon>
    </lineage>
</organism>
<dbReference type="RefSeq" id="WP_337717076.1">
    <property type="nucleotide sequence ID" value="NZ_JBBEGL010000007.1"/>
</dbReference>
<proteinExistence type="predicted"/>
<dbReference type="Proteomes" id="UP001370100">
    <property type="component" value="Unassembled WGS sequence"/>
</dbReference>
<accession>A0ABU8NCS0</accession>
<keyword evidence="2" id="KW-1185">Reference proteome</keyword>
<sequence>MAMTLLGDFTAISGNDVISVPKSAPGTEVFVSTFDTGGCQRFGSALLMLSVRLVGTQEASADVLVNSASAGIVVAASTNEFRVKILTFPATSLRADRGENNRISLSNVTQPLEIKTILCFFHQATDG</sequence>
<comment type="caution">
    <text evidence="1">The sequence shown here is derived from an EMBL/GenBank/DDBJ whole genome shotgun (WGS) entry which is preliminary data.</text>
</comment>
<reference evidence="1 2" key="1">
    <citation type="submission" date="2024-03" db="EMBL/GenBank/DDBJ databases">
        <title>Actinomycetospora sp. OC33-EN06, a novel actinomycete isolated from wild orchid (Aerides multiflora).</title>
        <authorList>
            <person name="Suriyachadkun C."/>
        </authorList>
    </citation>
    <scope>NUCLEOTIDE SEQUENCE [LARGE SCALE GENOMIC DNA]</scope>
    <source>
        <strain evidence="1 2">OC33-EN06</strain>
    </source>
</reference>